<feature type="transmembrane region" description="Helical" evidence="1">
    <location>
        <begin position="47"/>
        <end position="64"/>
    </location>
</feature>
<feature type="transmembrane region" description="Helical" evidence="1">
    <location>
        <begin position="21"/>
        <end position="41"/>
    </location>
</feature>
<proteinExistence type="predicted"/>
<name>A0A0G0VTY5_UNCKA</name>
<keyword evidence="1" id="KW-0812">Transmembrane</keyword>
<evidence type="ECO:0008006" key="4">
    <source>
        <dbReference type="Google" id="ProtNLM"/>
    </source>
</evidence>
<accession>A0A0G0VTY5</accession>
<dbReference type="Pfam" id="PF04020">
    <property type="entry name" value="Phage_holin_4_2"/>
    <property type="match status" value="1"/>
</dbReference>
<organism evidence="2 3">
    <name type="scientific">candidate division WWE3 bacterium GW2011_GWC2_41_23</name>
    <dbReference type="NCBI Taxonomy" id="1619123"/>
    <lineage>
        <taxon>Bacteria</taxon>
        <taxon>Katanobacteria</taxon>
    </lineage>
</organism>
<dbReference type="PANTHER" id="PTHR37309:SF1">
    <property type="entry name" value="SLR0284 PROTEIN"/>
    <property type="match status" value="1"/>
</dbReference>
<gene>
    <name evidence="2" type="ORF">UU55_C0005G0040</name>
</gene>
<evidence type="ECO:0000313" key="3">
    <source>
        <dbReference type="Proteomes" id="UP000033947"/>
    </source>
</evidence>
<keyword evidence="1" id="KW-1133">Transmembrane helix</keyword>
<sequence length="129" mass="14236">MQVKEEYVLKRLSLYNKRMKLLLKLVIATLAIFVASRLIPGVVVEDLVTALIVAIVLGTLNLFVKPILILLTLPITLITFGLFTFVISAFIVLFTSSLVPGFQVASIWTALLFSVVVSIINSFLNKVVD</sequence>
<evidence type="ECO:0000313" key="2">
    <source>
        <dbReference type="EMBL" id="KKS03132.1"/>
    </source>
</evidence>
<protein>
    <recommendedName>
        <fullName evidence="4">Phage holin family protein</fullName>
    </recommendedName>
</protein>
<dbReference type="InterPro" id="IPR007165">
    <property type="entry name" value="Phage_holin_4_2"/>
</dbReference>
<dbReference type="PATRIC" id="fig|1619123.3.peg.426"/>
<dbReference type="AlphaFoldDB" id="A0A0G0VTY5"/>
<comment type="caution">
    <text evidence="2">The sequence shown here is derived from an EMBL/GenBank/DDBJ whole genome shotgun (WGS) entry which is preliminary data.</text>
</comment>
<dbReference type="EMBL" id="LCBB01000005">
    <property type="protein sequence ID" value="KKS03132.1"/>
    <property type="molecule type" value="Genomic_DNA"/>
</dbReference>
<evidence type="ECO:0000256" key="1">
    <source>
        <dbReference type="SAM" id="Phobius"/>
    </source>
</evidence>
<feature type="transmembrane region" description="Helical" evidence="1">
    <location>
        <begin position="105"/>
        <end position="124"/>
    </location>
</feature>
<dbReference type="PANTHER" id="PTHR37309">
    <property type="entry name" value="SLR0284 PROTEIN"/>
    <property type="match status" value="1"/>
</dbReference>
<keyword evidence="1" id="KW-0472">Membrane</keyword>
<dbReference type="Proteomes" id="UP000033947">
    <property type="component" value="Unassembled WGS sequence"/>
</dbReference>
<reference evidence="2 3" key="1">
    <citation type="journal article" date="2015" name="Nature">
        <title>rRNA introns, odd ribosomes, and small enigmatic genomes across a large radiation of phyla.</title>
        <authorList>
            <person name="Brown C.T."/>
            <person name="Hug L.A."/>
            <person name="Thomas B.C."/>
            <person name="Sharon I."/>
            <person name="Castelle C.J."/>
            <person name="Singh A."/>
            <person name="Wilkins M.J."/>
            <person name="Williams K.H."/>
            <person name="Banfield J.F."/>
        </authorList>
    </citation>
    <scope>NUCLEOTIDE SEQUENCE [LARGE SCALE GENOMIC DNA]</scope>
</reference>
<feature type="transmembrane region" description="Helical" evidence="1">
    <location>
        <begin position="71"/>
        <end position="93"/>
    </location>
</feature>